<comment type="caution">
    <text evidence="5">The sequence shown here is derived from an EMBL/GenBank/DDBJ whole genome shotgun (WGS) entry which is preliminary data.</text>
</comment>
<evidence type="ECO:0000313" key="5">
    <source>
        <dbReference type="EMBL" id="PSL20863.1"/>
    </source>
</evidence>
<dbReference type="InterPro" id="IPR007213">
    <property type="entry name" value="Ppm1/Ppm2/Tcmp"/>
</dbReference>
<dbReference type="SUPFAM" id="SSF53335">
    <property type="entry name" value="S-adenosyl-L-methionine-dependent methyltransferases"/>
    <property type="match status" value="1"/>
</dbReference>
<keyword evidence="3 5" id="KW-0808">Transferase</keyword>
<evidence type="ECO:0000256" key="2">
    <source>
        <dbReference type="ARBA" id="ARBA00022603"/>
    </source>
</evidence>
<keyword evidence="2 4" id="KW-0489">Methyltransferase</keyword>
<dbReference type="Pfam" id="PF04072">
    <property type="entry name" value="LCM"/>
    <property type="match status" value="1"/>
</dbReference>
<keyword evidence="6" id="KW-1185">Reference proteome</keyword>
<dbReference type="EC" id="2.1.1.-" evidence="4"/>
<accession>A0A2P8FGL2</accession>
<reference evidence="5 6" key="1">
    <citation type="submission" date="2018-03" db="EMBL/GenBank/DDBJ databases">
        <title>Genomic Encyclopedia of Archaeal and Bacterial Type Strains, Phase II (KMG-II): from individual species to whole genera.</title>
        <authorList>
            <person name="Goeker M."/>
        </authorList>
    </citation>
    <scope>NUCLEOTIDE SEQUENCE [LARGE SCALE GENOMIC DNA]</scope>
    <source>
        <strain evidence="5 6">DSM 18107</strain>
    </source>
</reference>
<dbReference type="Gene3D" id="3.40.50.150">
    <property type="entry name" value="Vaccinia Virus protein VP39"/>
    <property type="match status" value="1"/>
</dbReference>
<comment type="similarity">
    <text evidence="1 4">Belongs to the UPF0677 family.</text>
</comment>
<proteinExistence type="inferred from homology"/>
<dbReference type="Proteomes" id="UP000240978">
    <property type="component" value="Unassembled WGS sequence"/>
</dbReference>
<dbReference type="NCBIfam" id="TIGR00027">
    <property type="entry name" value="mthyl_TIGR00027"/>
    <property type="match status" value="1"/>
</dbReference>
<name>A0A2P8FGL2_9BACT</name>
<dbReference type="AlphaFoldDB" id="A0A2P8FGL2"/>
<dbReference type="PANTHER" id="PTHR43619">
    <property type="entry name" value="S-ADENOSYL-L-METHIONINE-DEPENDENT METHYLTRANSFERASE YKTD-RELATED"/>
    <property type="match status" value="1"/>
</dbReference>
<dbReference type="EMBL" id="PYGK01000024">
    <property type="protein sequence ID" value="PSL20863.1"/>
    <property type="molecule type" value="Genomic_DNA"/>
</dbReference>
<organism evidence="5 6">
    <name type="scientific">Chitinophaga ginsengisoli</name>
    <dbReference type="NCBI Taxonomy" id="363837"/>
    <lineage>
        <taxon>Bacteria</taxon>
        <taxon>Pseudomonadati</taxon>
        <taxon>Bacteroidota</taxon>
        <taxon>Chitinophagia</taxon>
        <taxon>Chitinophagales</taxon>
        <taxon>Chitinophagaceae</taxon>
        <taxon>Chitinophaga</taxon>
    </lineage>
</organism>
<dbReference type="PANTHER" id="PTHR43619:SF2">
    <property type="entry name" value="S-ADENOSYL-L-METHIONINE-DEPENDENT METHYLTRANSFERASES SUPERFAMILY PROTEIN"/>
    <property type="match status" value="1"/>
</dbReference>
<dbReference type="GO" id="GO:0008168">
    <property type="term" value="F:methyltransferase activity"/>
    <property type="evidence" value="ECO:0007669"/>
    <property type="project" value="UniProtKB-UniRule"/>
</dbReference>
<dbReference type="GO" id="GO:0032259">
    <property type="term" value="P:methylation"/>
    <property type="evidence" value="ECO:0007669"/>
    <property type="project" value="UniProtKB-KW"/>
</dbReference>
<protein>
    <recommendedName>
        <fullName evidence="4">S-adenosyl-L-methionine-dependent methyltransferase</fullName>
        <ecNumber evidence="4">2.1.1.-</ecNumber>
    </recommendedName>
</protein>
<dbReference type="InterPro" id="IPR029063">
    <property type="entry name" value="SAM-dependent_MTases_sf"/>
</dbReference>
<evidence type="ECO:0000256" key="1">
    <source>
        <dbReference type="ARBA" id="ARBA00008138"/>
    </source>
</evidence>
<evidence type="ECO:0000313" key="6">
    <source>
        <dbReference type="Proteomes" id="UP000240978"/>
    </source>
</evidence>
<gene>
    <name evidence="5" type="ORF">CLV42_12439</name>
</gene>
<comment type="function">
    <text evidence="4">Exhibits S-adenosyl-L-methionine-dependent methyltransferase activity.</text>
</comment>
<dbReference type="InterPro" id="IPR011610">
    <property type="entry name" value="SAM_mthyl_Trfase_ML2640-like"/>
</dbReference>
<sequence length="310" mass="35655">MIVLSAVFFIIFRKTASPPVMKANTASRTAQYMALFRALETNRPSGKRLFTDPYAVSFLTAGFKFVTQLSVIPFIRNLVYGIIRKRIPGALSSGVARTRYIDELLQQAVRNGVKQVIILGAGYDTRALRLGFLRALPVIEIDHPDTARLKQERVKRSLGRLPENVRYIQTDFNERSLDQLAAEQQIDKTQATVFIWEGVTNYLTADAVAATFAFMQQFARGSYVIFTYVDEKIIRYPAAFFGGEKLLEDLKQIEEHWTFGLEPFLTRRYLDSFDMDLLEDYSAGEYRNHYLPERSEKGYEFYRVAFAVKR</sequence>
<evidence type="ECO:0000256" key="3">
    <source>
        <dbReference type="ARBA" id="ARBA00022679"/>
    </source>
</evidence>
<evidence type="ECO:0000256" key="4">
    <source>
        <dbReference type="RuleBase" id="RU362030"/>
    </source>
</evidence>
<keyword evidence="4" id="KW-0949">S-adenosyl-L-methionine</keyword>